<dbReference type="EMBL" id="SBIP01000004">
    <property type="protein sequence ID" value="RWX75505.1"/>
    <property type="molecule type" value="Genomic_DNA"/>
</dbReference>
<evidence type="ECO:0000313" key="10">
    <source>
        <dbReference type="EMBL" id="RWX75505.1"/>
    </source>
</evidence>
<dbReference type="GO" id="GO:0015528">
    <property type="term" value="F:lactose:proton symporter activity"/>
    <property type="evidence" value="ECO:0007669"/>
    <property type="project" value="TreeGrafter"/>
</dbReference>
<dbReference type="PANTHER" id="PTHR23522">
    <property type="entry name" value="BLL5896 PROTEIN"/>
    <property type="match status" value="1"/>
</dbReference>
<feature type="transmembrane region" description="Helical" evidence="8">
    <location>
        <begin position="298"/>
        <end position="319"/>
    </location>
</feature>
<evidence type="ECO:0000256" key="5">
    <source>
        <dbReference type="ARBA" id="ARBA00022692"/>
    </source>
</evidence>
<feature type="domain" description="Major facilitator superfamily associated" evidence="9">
    <location>
        <begin position="27"/>
        <end position="363"/>
    </location>
</feature>
<feature type="transmembrane region" description="Helical" evidence="8">
    <location>
        <begin position="364"/>
        <end position="384"/>
    </location>
</feature>
<dbReference type="InterPro" id="IPR026032">
    <property type="entry name" value="HcaT-like"/>
</dbReference>
<accession>A0A444LCJ3</accession>
<evidence type="ECO:0000256" key="3">
    <source>
        <dbReference type="ARBA" id="ARBA00022475"/>
    </source>
</evidence>
<dbReference type="GO" id="GO:0030395">
    <property type="term" value="F:lactose binding"/>
    <property type="evidence" value="ECO:0007669"/>
    <property type="project" value="TreeGrafter"/>
</dbReference>
<dbReference type="InterPro" id="IPR024989">
    <property type="entry name" value="MFS_assoc_dom"/>
</dbReference>
<keyword evidence="5 8" id="KW-0812">Transmembrane</keyword>
<feature type="transmembrane region" description="Helical" evidence="8">
    <location>
        <begin position="143"/>
        <end position="165"/>
    </location>
</feature>
<evidence type="ECO:0000259" key="9">
    <source>
        <dbReference type="Pfam" id="PF12832"/>
    </source>
</evidence>
<dbReference type="InterPro" id="IPR036259">
    <property type="entry name" value="MFS_trans_sf"/>
</dbReference>
<keyword evidence="11" id="KW-1185">Reference proteome</keyword>
<feature type="transmembrane region" description="Helical" evidence="8">
    <location>
        <begin position="81"/>
        <end position="99"/>
    </location>
</feature>
<feature type="transmembrane region" description="Helical" evidence="8">
    <location>
        <begin position="20"/>
        <end position="38"/>
    </location>
</feature>
<evidence type="ECO:0000256" key="8">
    <source>
        <dbReference type="SAM" id="Phobius"/>
    </source>
</evidence>
<feature type="transmembrane region" description="Helical" evidence="8">
    <location>
        <begin position="171"/>
        <end position="189"/>
    </location>
</feature>
<feature type="transmembrane region" description="Helical" evidence="8">
    <location>
        <begin position="105"/>
        <end position="131"/>
    </location>
</feature>
<organism evidence="10 11">
    <name type="scientific">Neorhizobium lilium</name>
    <dbReference type="NCBI Taxonomy" id="2503024"/>
    <lineage>
        <taxon>Bacteria</taxon>
        <taxon>Pseudomonadati</taxon>
        <taxon>Pseudomonadota</taxon>
        <taxon>Alphaproteobacteria</taxon>
        <taxon>Hyphomicrobiales</taxon>
        <taxon>Rhizobiaceae</taxon>
        <taxon>Rhizobium/Agrobacterium group</taxon>
        <taxon>Neorhizobium</taxon>
    </lineage>
</organism>
<dbReference type="Gene3D" id="1.20.1250.20">
    <property type="entry name" value="MFS general substrate transporter like domains"/>
    <property type="match status" value="2"/>
</dbReference>
<dbReference type="NCBIfam" id="NF037955">
    <property type="entry name" value="mfs"/>
    <property type="match status" value="1"/>
</dbReference>
<dbReference type="PANTHER" id="PTHR23522:SF10">
    <property type="entry name" value="3-PHENYLPROPIONIC ACID TRANSPORTER-RELATED"/>
    <property type="match status" value="1"/>
</dbReference>
<proteinExistence type="predicted"/>
<comment type="subcellular location">
    <subcellularLocation>
        <location evidence="1">Cell inner membrane</location>
        <topology evidence="1">Multi-pass membrane protein</topology>
    </subcellularLocation>
</comment>
<keyword evidence="7 8" id="KW-0472">Membrane</keyword>
<dbReference type="AlphaFoldDB" id="A0A444LCJ3"/>
<evidence type="ECO:0000256" key="4">
    <source>
        <dbReference type="ARBA" id="ARBA00022519"/>
    </source>
</evidence>
<evidence type="ECO:0000256" key="1">
    <source>
        <dbReference type="ARBA" id="ARBA00004429"/>
    </source>
</evidence>
<evidence type="ECO:0000256" key="6">
    <source>
        <dbReference type="ARBA" id="ARBA00022989"/>
    </source>
</evidence>
<name>A0A444LCJ3_9HYPH</name>
<keyword evidence="4" id="KW-0997">Cell inner membrane</keyword>
<evidence type="ECO:0000256" key="7">
    <source>
        <dbReference type="ARBA" id="ARBA00023136"/>
    </source>
</evidence>
<dbReference type="GO" id="GO:0005886">
    <property type="term" value="C:plasma membrane"/>
    <property type="evidence" value="ECO:0007669"/>
    <property type="project" value="UniProtKB-SubCell"/>
</dbReference>
<evidence type="ECO:0000313" key="11">
    <source>
        <dbReference type="Proteomes" id="UP000287687"/>
    </source>
</evidence>
<dbReference type="Proteomes" id="UP000287687">
    <property type="component" value="Unassembled WGS sequence"/>
</dbReference>
<feature type="transmembrane region" description="Helical" evidence="8">
    <location>
        <begin position="249"/>
        <end position="269"/>
    </location>
</feature>
<keyword evidence="3" id="KW-1003">Cell membrane</keyword>
<feature type="transmembrane region" description="Helical" evidence="8">
    <location>
        <begin position="339"/>
        <end position="358"/>
    </location>
</feature>
<dbReference type="SUPFAM" id="SSF103473">
    <property type="entry name" value="MFS general substrate transporter"/>
    <property type="match status" value="1"/>
</dbReference>
<dbReference type="Pfam" id="PF12832">
    <property type="entry name" value="MFS_1_like"/>
    <property type="match status" value="1"/>
</dbReference>
<sequence length="395" mass="41856">MTSADQALSPPRLFPLRCALAYGAAVAVNGVILPYFPVWLQGLAFSSFEIGIVLAAQMILRVAAAPFAGMLADRMTERSSMLAWSAILSLITAVMLFGTTNFWPVLIVFGLQAAVFAPYPPIVEAITVTGVRRWGFEYGAMRVWGSIGFVAVTLAVGELIGIWGAGIVPSALVVTFLVTLAVAFAAPKLGTPLPLPAAQSASASARRTPLHLHVLMLGAALIQASHGMYYAFSTLYWQQAGLSSSTIGVLWSAGVVAEILVFFSSGWIARRVSPWTLMRWGCVASVIRWALFPLPLGLWGTLALQLSHALTFALVHLGLQHRLVESVREDQEASVQGAYVFYGGALLGLSTLASGLLYKQFGGFGFLGMSLIALAGLATISLAARLQPQRSGSGG</sequence>
<reference evidence="10 11" key="1">
    <citation type="submission" date="2019-01" db="EMBL/GenBank/DDBJ databases">
        <title>The draft genome of Rhizobium sp. 24NR.</title>
        <authorList>
            <person name="Liu L."/>
            <person name="Liang L."/>
            <person name="Shi S."/>
            <person name="Xu L."/>
            <person name="Wang X."/>
            <person name="Li L."/>
            <person name="Zhang X."/>
        </authorList>
    </citation>
    <scope>NUCLEOTIDE SEQUENCE [LARGE SCALE GENOMIC DNA]</scope>
    <source>
        <strain evidence="10 11">24NR</strain>
    </source>
</reference>
<keyword evidence="6 8" id="KW-1133">Transmembrane helix</keyword>
<dbReference type="RefSeq" id="WP_128444391.1">
    <property type="nucleotide sequence ID" value="NZ_SBIP01000004.1"/>
</dbReference>
<protein>
    <submittedName>
        <fullName evidence="10">MFS transporter</fullName>
    </submittedName>
</protein>
<dbReference type="OrthoDB" id="9150135at2"/>
<comment type="caution">
    <text evidence="10">The sequence shown here is derived from an EMBL/GenBank/DDBJ whole genome shotgun (WGS) entry which is preliminary data.</text>
</comment>
<gene>
    <name evidence="10" type="ORF">EPK99_17545</name>
</gene>
<dbReference type="PIRSF" id="PIRSF004925">
    <property type="entry name" value="HcaT"/>
    <property type="match status" value="1"/>
</dbReference>
<keyword evidence="2" id="KW-0813">Transport</keyword>
<feature type="transmembrane region" description="Helical" evidence="8">
    <location>
        <begin position="210"/>
        <end position="229"/>
    </location>
</feature>
<feature type="transmembrane region" description="Helical" evidence="8">
    <location>
        <begin position="50"/>
        <end position="69"/>
    </location>
</feature>
<evidence type="ECO:0000256" key="2">
    <source>
        <dbReference type="ARBA" id="ARBA00022448"/>
    </source>
</evidence>